<name>A0A4R5N8A0_9LACO</name>
<reference evidence="1 2" key="1">
    <citation type="journal article" date="2019" name="Appl. Microbiol. Biotechnol.">
        <title>Uncovering carbohydrate metabolism through a genotype-phenotype association study of 56 lactic acid bacteria genomes.</title>
        <authorList>
            <person name="Buron-Moles G."/>
            <person name="Chailyan A."/>
            <person name="Dolejs I."/>
            <person name="Forster J."/>
            <person name="Miks M.H."/>
        </authorList>
    </citation>
    <scope>NUCLEOTIDE SEQUENCE [LARGE SCALE GENOMIC DNA]</scope>
    <source>
        <strain evidence="1 2">ATCC 700006</strain>
    </source>
</reference>
<dbReference type="RefSeq" id="WP_010007705.1">
    <property type="nucleotide sequence ID" value="NZ_JAGYGP010000001.1"/>
</dbReference>
<keyword evidence="2" id="KW-1185">Reference proteome</keyword>
<comment type="caution">
    <text evidence="1">The sequence shown here is derived from an EMBL/GenBank/DDBJ whole genome shotgun (WGS) entry which is preliminary data.</text>
</comment>
<dbReference type="AlphaFoldDB" id="A0A4R5N8A0"/>
<protein>
    <submittedName>
        <fullName evidence="1">Uncharacterized protein</fullName>
    </submittedName>
</protein>
<evidence type="ECO:0000313" key="2">
    <source>
        <dbReference type="Proteomes" id="UP000295681"/>
    </source>
</evidence>
<gene>
    <name evidence="1" type="ORF">C5L23_000442</name>
</gene>
<dbReference type="EMBL" id="PUFI01000014">
    <property type="protein sequence ID" value="TDG68136.1"/>
    <property type="molecule type" value="Genomic_DNA"/>
</dbReference>
<evidence type="ECO:0000313" key="1">
    <source>
        <dbReference type="EMBL" id="TDG68136.1"/>
    </source>
</evidence>
<accession>A0A4R5N8A0</accession>
<dbReference type="STRING" id="907931.GCA_000165675_00891"/>
<organism evidence="1 2">
    <name type="scientific">Leuconostoc fallax</name>
    <dbReference type="NCBI Taxonomy" id="1251"/>
    <lineage>
        <taxon>Bacteria</taxon>
        <taxon>Bacillati</taxon>
        <taxon>Bacillota</taxon>
        <taxon>Bacilli</taxon>
        <taxon>Lactobacillales</taxon>
        <taxon>Lactobacillaceae</taxon>
        <taxon>Leuconostoc</taxon>
    </lineage>
</organism>
<dbReference type="Proteomes" id="UP000295681">
    <property type="component" value="Unassembled WGS sequence"/>
</dbReference>
<sequence>MRLLKISSQSLLPILIGQQQQFKTHNNTDYRGELMLAADHQQQLNLPNEVALAIVNLIDVTPIADQFEYKIEFVSLIHPISTTQTTAIDDQRIHREPYNWFGPQALVIEKKMQDFINNYDGPLSENGGIPRAFIPDNIAEPIILSDKYWHDYATFVYDPDGSFAQQIQPIFKIE</sequence>
<proteinExistence type="predicted"/>